<protein>
    <recommendedName>
        <fullName evidence="3">protein O-GlcNAc transferase</fullName>
        <ecNumber evidence="3">2.4.1.255</ecNumber>
    </recommendedName>
</protein>
<evidence type="ECO:0000259" key="9">
    <source>
        <dbReference type="Pfam" id="PF13844"/>
    </source>
</evidence>
<dbReference type="SMART" id="SM00028">
    <property type="entry name" value="TPR"/>
    <property type="match status" value="9"/>
</dbReference>
<dbReference type="PANTHER" id="PTHR44835">
    <property type="entry name" value="UDP-N-ACETYLGLUCOSAMINE--PEPTIDE N-ACETYLGLUCOSAMINYLTRANSFERASE SPINDLY-RELATED"/>
    <property type="match status" value="1"/>
</dbReference>
<evidence type="ECO:0000256" key="5">
    <source>
        <dbReference type="ARBA" id="ARBA00022679"/>
    </source>
</evidence>
<dbReference type="RefSeq" id="WP_256600448.1">
    <property type="nucleotide sequence ID" value="NZ_JANIBJ010000002.1"/>
</dbReference>
<dbReference type="Pfam" id="PF13432">
    <property type="entry name" value="TPR_16"/>
    <property type="match status" value="2"/>
</dbReference>
<dbReference type="Pfam" id="PF13844">
    <property type="entry name" value="Glyco_transf_41"/>
    <property type="match status" value="2"/>
</dbReference>
<keyword evidence="4" id="KW-0328">Glycosyltransferase</keyword>
<evidence type="ECO:0000256" key="6">
    <source>
        <dbReference type="ARBA" id="ARBA00022737"/>
    </source>
</evidence>
<name>A0ABT1TBJ4_9GAMM</name>
<dbReference type="PROSITE" id="PS50005">
    <property type="entry name" value="TPR"/>
    <property type="match status" value="5"/>
</dbReference>
<dbReference type="EMBL" id="JANIBJ010000002">
    <property type="protein sequence ID" value="MCQ8102830.1"/>
    <property type="molecule type" value="Genomic_DNA"/>
</dbReference>
<feature type="domain" description="O-GlcNAc transferase C-terminal" evidence="9">
    <location>
        <begin position="636"/>
        <end position="815"/>
    </location>
</feature>
<dbReference type="InterPro" id="IPR029489">
    <property type="entry name" value="OGT/SEC/SPY_C"/>
</dbReference>
<keyword evidence="11" id="KW-1185">Reference proteome</keyword>
<dbReference type="Gene3D" id="1.25.40.10">
    <property type="entry name" value="Tetratricopeptide repeat domain"/>
    <property type="match status" value="2"/>
</dbReference>
<evidence type="ECO:0000256" key="1">
    <source>
        <dbReference type="ARBA" id="ARBA00004922"/>
    </source>
</evidence>
<feature type="repeat" description="TPR" evidence="8">
    <location>
        <begin position="351"/>
        <end position="384"/>
    </location>
</feature>
<dbReference type="InterPro" id="IPR019734">
    <property type="entry name" value="TPR_rpt"/>
</dbReference>
<evidence type="ECO:0000256" key="3">
    <source>
        <dbReference type="ARBA" id="ARBA00011970"/>
    </source>
</evidence>
<gene>
    <name evidence="10" type="ORF">NP590_01830</name>
</gene>
<keyword evidence="6" id="KW-0677">Repeat</keyword>
<feature type="repeat" description="TPR" evidence="8">
    <location>
        <begin position="181"/>
        <end position="214"/>
    </location>
</feature>
<comment type="similarity">
    <text evidence="2">Belongs to the glycosyltransferase 41 family. O-GlcNAc transferase subfamily.</text>
</comment>
<accession>A0ABT1TBJ4</accession>
<sequence>MNDETLQQKLGIAIASHLSGDLVGAQTVYLEILQCHPEHADVQHNMGLLALQVNQHAIGLAHLKQAIALQPSNPKYWRSYIDGLRQCGFHEFAQQVSLQARNVAGSNETGPSVADQMQSLQDCYQRQAYGECEQIARHLLTATPDDGYAWKWLGISLQQQQRLTEALPALKTASERLPDDAEVHGHYASALHRAGHLQEAIFHYQTAIRLDADNDTYLGNLGVIWHNLGQFTQAEQCFKIIVSRKPTAIDILVNLALTLLARNQSAEAETYLRDAIAQQPDIPEAHHYISIALKTQGRLEEAKFANLRALALNSNYADAYDTRGAILFEQGNLADAEICFEQAIVSGPSNPKYYNNLGTMLQLQRKLAQAESYYRKAITLDPNFASAHTNLGINLQSQGRIEEAGRCWQTSLQINPASIADQSGLLFHLNYSASLPSSPYVDEAVKFGRLVASQIDQAFDSWLCEQHPQRLRVGLVSGDFRNHPVGHFLHSLLREVCNTHLDLIAYATQPGVDDFSAGIRPFFADWKTICHLGDKAAAELIRADGIHILIDLAGHSSHNRLPLFAWKAAPIQVSWLGYLASTGLGTIDYILSDPYSIEAADEQFFTEHIWRLPDSCICFTPTVDDVAVERPPSLEKGFITFGSFNNLSKMTDEVIQIWSKILLAVPKSRLFLKASQLNEAAIAERILGRYASHGIAADRLLLSKTLTAPDRHLATYNRIDIALDTFPYPGVTTSIEALWMGVPVLTLRGDGILARANESININAGLGQWIAGDKPTYIQKAALFAANPTYLSELRKDLRSRVLASPLFDSLAFARNFDSALWDMWKTHTACSASRWTSNVT</sequence>
<dbReference type="SUPFAM" id="SSF48452">
    <property type="entry name" value="TPR-like"/>
    <property type="match status" value="2"/>
</dbReference>
<feature type="repeat" description="TPR" evidence="8">
    <location>
        <begin position="40"/>
        <end position="73"/>
    </location>
</feature>
<evidence type="ECO:0000313" key="11">
    <source>
        <dbReference type="Proteomes" id="UP001524499"/>
    </source>
</evidence>
<comment type="caution">
    <text evidence="10">The sequence shown here is derived from an EMBL/GenBank/DDBJ whole genome shotgun (WGS) entry which is preliminary data.</text>
</comment>
<evidence type="ECO:0000256" key="2">
    <source>
        <dbReference type="ARBA" id="ARBA00005386"/>
    </source>
</evidence>
<comment type="pathway">
    <text evidence="1">Protein modification; protein glycosylation.</text>
</comment>
<dbReference type="Gene3D" id="3.40.50.2000">
    <property type="entry name" value="Glycogen Phosphorylase B"/>
    <property type="match status" value="1"/>
</dbReference>
<evidence type="ECO:0000256" key="4">
    <source>
        <dbReference type="ARBA" id="ARBA00022676"/>
    </source>
</evidence>
<dbReference type="Proteomes" id="UP001524499">
    <property type="component" value="Unassembled WGS sequence"/>
</dbReference>
<evidence type="ECO:0000313" key="10">
    <source>
        <dbReference type="EMBL" id="MCQ8102830.1"/>
    </source>
</evidence>
<dbReference type="InterPro" id="IPR051939">
    <property type="entry name" value="Glycosyltr_41/O-GlcNAc_trsf"/>
</dbReference>
<evidence type="ECO:0000256" key="7">
    <source>
        <dbReference type="ARBA" id="ARBA00022803"/>
    </source>
</evidence>
<feature type="domain" description="O-GlcNAc transferase C-terminal" evidence="9">
    <location>
        <begin position="466"/>
        <end position="609"/>
    </location>
</feature>
<reference evidence="10 11" key="1">
    <citation type="submission" date="2022-07" db="EMBL/GenBank/DDBJ databases">
        <title>Methylomonas rivi sp. nov., Methylomonas rosea sp. nov., Methylomonas aureus sp. nov. and Methylomonas subterranea sp. nov., four novel methanotrophs isolated from a freshwater creek and the deep terrestrial subsurface.</title>
        <authorList>
            <person name="Abin C."/>
            <person name="Sankaranarayanan K."/>
            <person name="Garner C."/>
            <person name="Sindelar R."/>
            <person name="Kotary K."/>
            <person name="Garner R."/>
            <person name="Barclay S."/>
            <person name="Lawson P."/>
            <person name="Krumholz L."/>
        </authorList>
    </citation>
    <scope>NUCLEOTIDE SEQUENCE [LARGE SCALE GENOMIC DNA]</scope>
    <source>
        <strain evidence="10 11">SURF-2</strain>
    </source>
</reference>
<evidence type="ECO:0000256" key="8">
    <source>
        <dbReference type="PROSITE-ProRule" id="PRU00339"/>
    </source>
</evidence>
<dbReference type="PANTHER" id="PTHR44835:SF1">
    <property type="entry name" value="PROTEIN O-GLCNAC TRANSFERASE"/>
    <property type="match status" value="1"/>
</dbReference>
<dbReference type="Pfam" id="PF00515">
    <property type="entry name" value="TPR_1"/>
    <property type="match status" value="1"/>
</dbReference>
<dbReference type="Gene3D" id="3.40.50.11380">
    <property type="match status" value="1"/>
</dbReference>
<proteinExistence type="inferred from homology"/>
<dbReference type="EC" id="2.4.1.255" evidence="3"/>
<feature type="repeat" description="TPR" evidence="8">
    <location>
        <begin position="317"/>
        <end position="350"/>
    </location>
</feature>
<organism evidence="10 11">
    <name type="scientific">Methylomonas subterranea</name>
    <dbReference type="NCBI Taxonomy" id="2952225"/>
    <lineage>
        <taxon>Bacteria</taxon>
        <taxon>Pseudomonadati</taxon>
        <taxon>Pseudomonadota</taxon>
        <taxon>Gammaproteobacteria</taxon>
        <taxon>Methylococcales</taxon>
        <taxon>Methylococcaceae</taxon>
        <taxon>Methylomonas</taxon>
    </lineage>
</organism>
<feature type="repeat" description="TPR" evidence="8">
    <location>
        <begin position="385"/>
        <end position="418"/>
    </location>
</feature>
<dbReference type="InterPro" id="IPR011990">
    <property type="entry name" value="TPR-like_helical_dom_sf"/>
</dbReference>
<keyword evidence="7 8" id="KW-0802">TPR repeat</keyword>
<keyword evidence="5" id="KW-0808">Transferase</keyword>